<organism evidence="1">
    <name type="scientific">Ovis aries</name>
    <name type="common">Sheep</name>
    <dbReference type="NCBI Taxonomy" id="9940"/>
    <lineage>
        <taxon>Eukaryota</taxon>
        <taxon>Metazoa</taxon>
        <taxon>Chordata</taxon>
        <taxon>Craniata</taxon>
        <taxon>Vertebrata</taxon>
        <taxon>Euteleostomi</taxon>
        <taxon>Mammalia</taxon>
        <taxon>Eutheria</taxon>
        <taxon>Laurasiatheria</taxon>
        <taxon>Artiodactyla</taxon>
        <taxon>Ruminantia</taxon>
        <taxon>Pecora</taxon>
        <taxon>Bovidae</taxon>
        <taxon>Caprinae</taxon>
        <taxon>Ovis</taxon>
    </lineage>
</organism>
<evidence type="ECO:0000313" key="1">
    <source>
        <dbReference type="Ensembl" id="ENSOARP00020038496.1"/>
    </source>
</evidence>
<reference evidence="1" key="1">
    <citation type="submission" date="2020-11" db="EMBL/GenBank/DDBJ databases">
        <authorList>
            <person name="Davenport K.M."/>
            <person name="Bickhart D.M."/>
            <person name="Smith T.P.L."/>
            <person name="Murdoch B.M."/>
            <person name="Rosen B.D."/>
        </authorList>
    </citation>
    <scope>NUCLEOTIDE SEQUENCE [LARGE SCALE GENOMIC DNA]</scope>
    <source>
        <strain evidence="1">OAR_USU_Benz2616</strain>
    </source>
</reference>
<gene>
    <name evidence="1" type="primary">CLASP1</name>
</gene>
<dbReference type="Ensembl" id="ENSOART00020062067.1">
    <property type="protein sequence ID" value="ENSOARP00020038496.1"/>
    <property type="gene ID" value="ENSOARG00020023927.2"/>
</dbReference>
<proteinExistence type="predicted"/>
<accession>A0AC11D1L2</accession>
<reference evidence="1" key="2">
    <citation type="submission" date="2025-08" db="UniProtKB">
        <authorList>
            <consortium name="Ensembl"/>
        </authorList>
    </citation>
    <scope>IDENTIFICATION</scope>
</reference>
<name>A0AC11D1L2_SHEEP</name>
<sequence>MEPRMEACLAQVLQKDVGKRLQVGQELIDYFSDKQKSADLEHDQTMLDKLVDGLATSWVNSSNYKVVLLGMDILSALVTRLQDRFKAQIGTVLPSLIDRLGDAKDSVREQDQALLLKIMDQAANPQYVWDRMLGGFKHKNFRTREGTCLCLVATLNSSGAHTLTLSKIVPHICNLLGDPNSQVRDAAINSLVEIYRHVGERVRADLSKKGLPQSRLNVIFTKFDEVQKSGNMIQSANDKNFDDEDSVDGNRPSSASSTSSKAPAGSRRNVGMGTTRRLGSSSLGSKSSAAKEGAGAVDEEDFIKAFDDVPVVQIYSSRDLEESINKIREILSDDKHDWEQRVNALKKIRSLLLAGAAEYDNFFQHLRLLDGAFKLSAKDLRSQVVREACITLGHLSSVLGNKFDHGAEAIMPTIFNLIPNSAKIMATSGVVAVRLIIRHTHIPRLIPVITSNCTSKSVAVRRRCFEFLDLLLQEWQTHSLERHISVLAETIKKGIHDADSEARIEARKCYWGFHSHFSREAEHLYHTLESSYQKALQTHLKSSDSVVSLPQSDRSSSSSQESLNRPLSAKRSPTGSTTSRASTVSTKSASTAGSLQRSRSDIDVNAAASAKSKISSAASTAPFSSAAALPPGSYASLGRIRTRRQSSGSATNVASTPSDSRGRSRAKVVSQSQRSRSANPAGAGSRSSSPGKLLGSGYSGLAGGSSRGPPVTPSSEKRSKIPRSQGCSRETSPNRIGLDRFGLGQAGRIPGSVNAMRVLSTSTDLEAAVADALKKPVRRRYEPYGMYSDDDANSDASSVCSERSYGSRNGGIPHYLRQTEDVAEVLNHCASSNWAERKEGLLGLQNLLKSQRTLSRVELKRLCEIFTRMFADPHSKIADSEHEDKECEDKEGKLFPSEGSCTRVFSMFLETLVDFIIIHKDDLQDWLFVLLTQLLKKMGADLLGSVQAKVQKALDVTRDSFPFDQQFNILMRFIVDQTQTPNLKVKVAILKYIESLARQMDPTDFVNSSETRLAVSRIITWTTEPKSSDVRKAAQIVLISLFELNTPEFTMLLGALPKTFQDGATKLLHNHLKNSSNTSVGSPSNTIGRTPSRHPSSRTSPLTSPTNCSHGGLSPSMLDYDTENLNSEEIYSSLRGVTEAIEKFSFRSQEDLNEPIKRDGRKDCDIVSRDGGIASLATEGRGGSEVVEGGRTALDNKTSLLNTQPPRAFPGPRARDYSPYPYSDTISAYDKTALKEAVFDDDMEQLRDVPIDHSDLVADLLKELSNHNERVEERKGALLELLKITREDSLGVWEEHFKTILLLLLETLGDKDHSIRALALRVLREILRNQPARFKNYAELTIMKTLEAHKDSHKEVVRAAEEAASTLASSIHPEQCIKVLCPIVQTADYPINLAAIKMQTKVVERIAKESLLQLLADIIPGLLQGYDNTESSVRKASVFCLVAIYSVIGEELKPHLAQLTGSKMKLLNLYIKRAQTTNSNSSSSSDVSTHS</sequence>
<protein>
    <submittedName>
        <fullName evidence="1">Cytoplasmic linker associated protein 1</fullName>
    </submittedName>
</protein>
<reference evidence="1" key="3">
    <citation type="submission" date="2025-09" db="UniProtKB">
        <authorList>
            <consortium name="Ensembl"/>
        </authorList>
    </citation>
    <scope>IDENTIFICATION</scope>
</reference>